<dbReference type="KEGG" id="asau:88175509"/>
<dbReference type="EMBL" id="CP138898">
    <property type="protein sequence ID" value="WPK27077.1"/>
    <property type="molecule type" value="Genomic_DNA"/>
</dbReference>
<gene>
    <name evidence="2" type="ORF">PUMCH_004449</name>
</gene>
<name>A0AAX4HES8_9ASCO</name>
<feature type="compositionally biased region" description="Basic and acidic residues" evidence="1">
    <location>
        <begin position="53"/>
        <end position="64"/>
    </location>
</feature>
<evidence type="ECO:0000313" key="3">
    <source>
        <dbReference type="Proteomes" id="UP001338582"/>
    </source>
</evidence>
<dbReference type="GeneID" id="88175509"/>
<dbReference type="RefSeq" id="XP_062879455.1">
    <property type="nucleotide sequence ID" value="XM_063023385.1"/>
</dbReference>
<keyword evidence="3" id="KW-1185">Reference proteome</keyword>
<sequence>MVNPEYAKTPDVIKAINTDVLKAALNFEKTPINGLPGFDTADLAISDQNSFMRTDDMSGDDELKKKRKKKQQVGGTLKRQHF</sequence>
<proteinExistence type="predicted"/>
<reference evidence="2 3" key="1">
    <citation type="submission" date="2023-10" db="EMBL/GenBank/DDBJ databases">
        <title>Draft Genome Sequence of Candida saopaulonensis from a very Premature Infant with Sepsis.</title>
        <authorList>
            <person name="Ning Y."/>
            <person name="Dai R."/>
            <person name="Xiao M."/>
            <person name="Xu Y."/>
            <person name="Yan Q."/>
            <person name="Zhang L."/>
        </authorList>
    </citation>
    <scope>NUCLEOTIDE SEQUENCE [LARGE SCALE GENOMIC DNA]</scope>
    <source>
        <strain evidence="2 3">19XY460</strain>
    </source>
</reference>
<evidence type="ECO:0000256" key="1">
    <source>
        <dbReference type="SAM" id="MobiDB-lite"/>
    </source>
</evidence>
<accession>A0AAX4HES8</accession>
<evidence type="ECO:0000313" key="2">
    <source>
        <dbReference type="EMBL" id="WPK27077.1"/>
    </source>
</evidence>
<feature type="region of interest" description="Disordered" evidence="1">
    <location>
        <begin position="51"/>
        <end position="82"/>
    </location>
</feature>
<organism evidence="2 3">
    <name type="scientific">Australozyma saopauloensis</name>
    <dbReference type="NCBI Taxonomy" id="291208"/>
    <lineage>
        <taxon>Eukaryota</taxon>
        <taxon>Fungi</taxon>
        <taxon>Dikarya</taxon>
        <taxon>Ascomycota</taxon>
        <taxon>Saccharomycotina</taxon>
        <taxon>Pichiomycetes</taxon>
        <taxon>Metschnikowiaceae</taxon>
        <taxon>Australozyma</taxon>
    </lineage>
</organism>
<protein>
    <submittedName>
        <fullName evidence="2">Uncharacterized protein</fullName>
    </submittedName>
</protein>
<dbReference type="AlphaFoldDB" id="A0AAX4HES8"/>
<dbReference type="Proteomes" id="UP001338582">
    <property type="component" value="Chromosome 5"/>
</dbReference>